<sequence length="72" mass="8708">MVLFVLPKSHKKRDSPLTYRKNKVINKFLKETTYLQSGKIFFREKALFRRKKQPELLFQGILFFKKFIELVG</sequence>
<dbReference type="EMBL" id="QREV01000003">
    <property type="protein sequence ID" value="RDU50734.1"/>
    <property type="molecule type" value="Genomic_DNA"/>
</dbReference>
<gene>
    <name evidence="1" type="ORF">DWU89_01725</name>
</gene>
<evidence type="ECO:0000313" key="1">
    <source>
        <dbReference type="EMBL" id="RDU50734.1"/>
    </source>
</evidence>
<accession>A0A3D8HIC0</accession>
<organism evidence="1 2">
    <name type="scientific">Parabacteroides acidifaciens</name>
    <dbReference type="NCBI Taxonomy" id="2290935"/>
    <lineage>
        <taxon>Bacteria</taxon>
        <taxon>Pseudomonadati</taxon>
        <taxon>Bacteroidota</taxon>
        <taxon>Bacteroidia</taxon>
        <taxon>Bacteroidales</taxon>
        <taxon>Tannerellaceae</taxon>
        <taxon>Parabacteroides</taxon>
    </lineage>
</organism>
<evidence type="ECO:0000313" key="2">
    <source>
        <dbReference type="Proteomes" id="UP000256321"/>
    </source>
</evidence>
<name>A0A3D8HIC0_9BACT</name>
<comment type="caution">
    <text evidence="1">The sequence shown here is derived from an EMBL/GenBank/DDBJ whole genome shotgun (WGS) entry which is preliminary data.</text>
</comment>
<protein>
    <submittedName>
        <fullName evidence="1">Uncharacterized protein</fullName>
    </submittedName>
</protein>
<dbReference type="AlphaFoldDB" id="A0A3D8HIC0"/>
<reference evidence="1 2" key="1">
    <citation type="submission" date="2018-07" db="EMBL/GenBank/DDBJ databases">
        <title>Parabacteroides acidifaciens nov. sp., isolated from human feces.</title>
        <authorList>
            <person name="Wang Y.J."/>
        </authorList>
    </citation>
    <scope>NUCLEOTIDE SEQUENCE [LARGE SCALE GENOMIC DNA]</scope>
    <source>
        <strain evidence="1 2">426-9</strain>
    </source>
</reference>
<dbReference type="Proteomes" id="UP000256321">
    <property type="component" value="Unassembled WGS sequence"/>
</dbReference>
<proteinExistence type="predicted"/>